<evidence type="ECO:0000313" key="1">
    <source>
        <dbReference type="EMBL" id="OWM84342.1"/>
    </source>
</evidence>
<organism evidence="1 3">
    <name type="scientific">Punica granatum</name>
    <name type="common">Pomegranate</name>
    <dbReference type="NCBI Taxonomy" id="22663"/>
    <lineage>
        <taxon>Eukaryota</taxon>
        <taxon>Viridiplantae</taxon>
        <taxon>Streptophyta</taxon>
        <taxon>Embryophyta</taxon>
        <taxon>Tracheophyta</taxon>
        <taxon>Spermatophyta</taxon>
        <taxon>Magnoliopsida</taxon>
        <taxon>eudicotyledons</taxon>
        <taxon>Gunneridae</taxon>
        <taxon>Pentapetalae</taxon>
        <taxon>rosids</taxon>
        <taxon>malvids</taxon>
        <taxon>Myrtales</taxon>
        <taxon>Lythraceae</taxon>
        <taxon>Punica</taxon>
    </lineage>
</organism>
<protein>
    <submittedName>
        <fullName evidence="1">Uncharacterized protein</fullName>
    </submittedName>
</protein>
<dbReference type="EMBL" id="MTKT01001633">
    <property type="protein sequence ID" value="OWM84342.1"/>
    <property type="molecule type" value="Genomic_DNA"/>
</dbReference>
<dbReference type="PANTHER" id="PTHR33098:SF112">
    <property type="entry name" value="COTTON FIBER PROTEIN"/>
    <property type="match status" value="1"/>
</dbReference>
<dbReference type="Proteomes" id="UP000233551">
    <property type="component" value="Unassembled WGS sequence"/>
</dbReference>
<evidence type="ECO:0000313" key="3">
    <source>
        <dbReference type="Proteomes" id="UP000197138"/>
    </source>
</evidence>
<proteinExistence type="predicted"/>
<dbReference type="Proteomes" id="UP000197138">
    <property type="component" value="Unassembled WGS sequence"/>
</dbReference>
<sequence>MENWPILGRLRKAVNKVRFLLNFRLHRWISSGALGGSISHRRLSFGDRPGLWLCADEVESGDARSGSYSSPSRRLSLQRTISSPTYSDQYCYDVDKKADMFIANFYRQLQLERQISLELRYCRGNSLGSMKSP</sequence>
<dbReference type="OrthoDB" id="1682876at2759"/>
<dbReference type="EMBL" id="PGOL01002086">
    <property type="protein sequence ID" value="PKI50695.1"/>
    <property type="molecule type" value="Genomic_DNA"/>
</dbReference>
<keyword evidence="4" id="KW-1185">Reference proteome</keyword>
<reference evidence="2 4" key="3">
    <citation type="submission" date="2017-11" db="EMBL/GenBank/DDBJ databases">
        <title>De-novo sequencing of pomegranate (Punica granatum L.) genome.</title>
        <authorList>
            <person name="Akparov Z."/>
            <person name="Amiraslanov A."/>
            <person name="Hajiyeva S."/>
            <person name="Abbasov M."/>
            <person name="Kaur K."/>
            <person name="Hamwieh A."/>
            <person name="Solovyev V."/>
            <person name="Salamov A."/>
            <person name="Braich B."/>
            <person name="Kosarev P."/>
            <person name="Mahmoud A."/>
            <person name="Hajiyev E."/>
            <person name="Babayeva S."/>
            <person name="Izzatullayeva V."/>
            <person name="Mammadov A."/>
            <person name="Mammadov A."/>
            <person name="Sharifova S."/>
            <person name="Ojaghi J."/>
            <person name="Eynullazada K."/>
            <person name="Bayramov B."/>
            <person name="Abdulazimova A."/>
            <person name="Shahmuradov I."/>
        </authorList>
    </citation>
    <scope>NUCLEOTIDE SEQUENCE [LARGE SCALE GENOMIC DNA]</scope>
    <source>
        <strain evidence="2">AG2017</strain>
        <strain evidence="4">cv. AG2017</strain>
        <tissue evidence="2">Leaf</tissue>
    </source>
</reference>
<reference evidence="3" key="1">
    <citation type="journal article" date="2017" name="Plant J.">
        <title>The pomegranate (Punica granatum L.) genome and the genomics of punicalagin biosynthesis.</title>
        <authorList>
            <person name="Qin G."/>
            <person name="Xu C."/>
            <person name="Ming R."/>
            <person name="Tang H."/>
            <person name="Guyot R."/>
            <person name="Kramer E.M."/>
            <person name="Hu Y."/>
            <person name="Yi X."/>
            <person name="Qi Y."/>
            <person name="Xu X."/>
            <person name="Gao Z."/>
            <person name="Pan H."/>
            <person name="Jian J."/>
            <person name="Tian Y."/>
            <person name="Yue Z."/>
            <person name="Xu Y."/>
        </authorList>
    </citation>
    <scope>NUCLEOTIDE SEQUENCE [LARGE SCALE GENOMIC DNA]</scope>
    <source>
        <strain evidence="3">cv. Dabenzi</strain>
    </source>
</reference>
<name>A0A218XJ20_PUNGR</name>
<comment type="caution">
    <text evidence="1">The sequence shown here is derived from an EMBL/GenBank/DDBJ whole genome shotgun (WGS) entry which is preliminary data.</text>
</comment>
<evidence type="ECO:0000313" key="2">
    <source>
        <dbReference type="EMBL" id="PKI50695.1"/>
    </source>
</evidence>
<dbReference type="PANTHER" id="PTHR33098">
    <property type="entry name" value="COTTON FIBER (DUF761)"/>
    <property type="match status" value="1"/>
</dbReference>
<gene>
    <name evidence="1" type="ORF">CDL15_Pgr027112</name>
    <name evidence="2" type="ORF">CRG98_028932</name>
</gene>
<dbReference type="Pfam" id="PF05553">
    <property type="entry name" value="DUF761"/>
    <property type="match status" value="1"/>
</dbReference>
<dbReference type="GeneID" id="116193591"/>
<evidence type="ECO:0000313" key="4">
    <source>
        <dbReference type="Proteomes" id="UP000233551"/>
    </source>
</evidence>
<reference evidence="1" key="2">
    <citation type="submission" date="2017-06" db="EMBL/GenBank/DDBJ databases">
        <title>The pomegranate genome and the genomics of punicalagin biosynthesis.</title>
        <authorList>
            <person name="Xu C."/>
        </authorList>
    </citation>
    <scope>NUCLEOTIDE SEQUENCE [LARGE SCALE GENOMIC DNA]</scope>
    <source>
        <tissue evidence="1">Fresh leaf</tissue>
    </source>
</reference>
<accession>A0A218XJ20</accession>
<dbReference type="AlphaFoldDB" id="A0A218XJ20"/>
<dbReference type="InterPro" id="IPR008480">
    <property type="entry name" value="DUF761_pln"/>
</dbReference>